<reference evidence="4" key="1">
    <citation type="submission" date="2017-02" db="UniProtKB">
        <authorList>
            <consortium name="WormBaseParasite"/>
        </authorList>
    </citation>
    <scope>IDENTIFICATION</scope>
</reference>
<sequence length="130" mass="15454">MNVNIQSTLSIPAVRPVGMEEGSELEYLRIENKELSDKLINLREKRKEDQRKLVEYERNRIQLQALLEYKAKMTEAHTDLQRKLQEKDRELREVLASKANEREDVNDIEEQLELITLDKEMAEERAEMLQ</sequence>
<accession>A0A0M3J642</accession>
<organism evidence="4">
    <name type="scientific">Anisakis simplex</name>
    <name type="common">Herring worm</name>
    <dbReference type="NCBI Taxonomy" id="6269"/>
    <lineage>
        <taxon>Eukaryota</taxon>
        <taxon>Metazoa</taxon>
        <taxon>Ecdysozoa</taxon>
        <taxon>Nematoda</taxon>
        <taxon>Chromadorea</taxon>
        <taxon>Rhabditida</taxon>
        <taxon>Spirurina</taxon>
        <taxon>Ascaridomorpha</taxon>
        <taxon>Ascaridoidea</taxon>
        <taxon>Anisakidae</taxon>
        <taxon>Anisakis</taxon>
        <taxon>Anisakis simplex complex</taxon>
    </lineage>
</organism>
<dbReference type="WBParaSite" id="ASIM_0000302601-mRNA-1">
    <property type="protein sequence ID" value="ASIM_0000302601-mRNA-1"/>
    <property type="gene ID" value="ASIM_0000302601"/>
</dbReference>
<feature type="coiled-coil region" evidence="1">
    <location>
        <begin position="25"/>
        <end position="125"/>
    </location>
</feature>
<proteinExistence type="predicted"/>
<evidence type="ECO:0000313" key="4">
    <source>
        <dbReference type="WBParaSite" id="ASIM_0000302601-mRNA-1"/>
    </source>
</evidence>
<name>A0A0M3J642_ANISI</name>
<dbReference type="Proteomes" id="UP000267096">
    <property type="component" value="Unassembled WGS sequence"/>
</dbReference>
<reference evidence="2 3" key="2">
    <citation type="submission" date="2018-11" db="EMBL/GenBank/DDBJ databases">
        <authorList>
            <consortium name="Pathogen Informatics"/>
        </authorList>
    </citation>
    <scope>NUCLEOTIDE SEQUENCE [LARGE SCALE GENOMIC DNA]</scope>
</reference>
<keyword evidence="3" id="KW-1185">Reference proteome</keyword>
<protein>
    <submittedName>
        <fullName evidence="4">Dynactin subunit 1 (inferred by orthology to a human protein)</fullName>
    </submittedName>
</protein>
<evidence type="ECO:0000313" key="3">
    <source>
        <dbReference type="Proteomes" id="UP000267096"/>
    </source>
</evidence>
<gene>
    <name evidence="2" type="ORF">ASIM_LOCUS2875</name>
</gene>
<evidence type="ECO:0000256" key="1">
    <source>
        <dbReference type="SAM" id="Coils"/>
    </source>
</evidence>
<evidence type="ECO:0000313" key="2">
    <source>
        <dbReference type="EMBL" id="VDK20764.1"/>
    </source>
</evidence>
<dbReference type="AlphaFoldDB" id="A0A0M3J642"/>
<dbReference type="EMBL" id="UYRR01004108">
    <property type="protein sequence ID" value="VDK20764.1"/>
    <property type="molecule type" value="Genomic_DNA"/>
</dbReference>
<keyword evidence="1" id="KW-0175">Coiled coil</keyword>
<dbReference type="OrthoDB" id="2130750at2759"/>